<name>A0A8J8MJ33_9FIRM</name>
<gene>
    <name evidence="4" type="ORF">HZI73_08735</name>
</gene>
<sequence>MMMYVTNAFTMILSMSIVSTFIGVIILLIRKVFVKRIPSMLLYVLWMVMMFRLISPFSIANPLNVFNLVITDVEHNVITMTYTEELSRIEFPRIETYGHGHITDTTRLVSSHGLVSKENMMMTASFLWALGVLIVFFYNVIQYIKMGKRIGTATILKPNPIHGLKGLVKVRKQIKVYTSDKIDTPFVLGLLHPRIYIPVAYTNHSLTYVLIHELVHIKRWDFRIKPLAYMICMLHWFNPIVWLAIHYMNQDIEMACDEKVIHLLGQEHRQEYAHSLIDCVVGKKMKIPCWQSSYNANNLTLRVKHIIGFREKKCYEKILLWMCIMCIGLTLSTNPLILKHTESIIPIDLFKVHWHKDNGDSKYIQAKQLVTTAKPIYENPVTRDTIMQDYYIKSDKAHHGIDILAHPGEPIKVVDDGYVTFIGHDEHCHVVKIDHGDGYESWYGGYETLSVLEHETVSKGEIIGVIGNTGTGPHLHLAIVYNGEFVDPKDYLPSVLNKSR</sequence>
<dbReference type="InterPro" id="IPR052173">
    <property type="entry name" value="Beta-lactam_resp_regulator"/>
</dbReference>
<dbReference type="InterPro" id="IPR008756">
    <property type="entry name" value="Peptidase_M56"/>
</dbReference>
<dbReference type="CDD" id="cd07341">
    <property type="entry name" value="M56_BlaR1_MecR1_like"/>
    <property type="match status" value="1"/>
</dbReference>
<reference evidence="4" key="1">
    <citation type="submission" date="2020-07" db="EMBL/GenBank/DDBJ databases">
        <title>Vallitalea pronyensis genome.</title>
        <authorList>
            <person name="Postec A."/>
        </authorList>
    </citation>
    <scope>NUCLEOTIDE SEQUENCE</scope>
    <source>
        <strain evidence="4">FatNI3</strain>
    </source>
</reference>
<proteinExistence type="predicted"/>
<evidence type="ECO:0000259" key="3">
    <source>
        <dbReference type="Pfam" id="PF05569"/>
    </source>
</evidence>
<dbReference type="PANTHER" id="PTHR34978">
    <property type="entry name" value="POSSIBLE SENSOR-TRANSDUCER PROTEIN BLAR"/>
    <property type="match status" value="1"/>
</dbReference>
<accession>A0A8J8MJ33</accession>
<dbReference type="InterPro" id="IPR011055">
    <property type="entry name" value="Dup_hybrid_motif"/>
</dbReference>
<feature type="transmembrane region" description="Helical" evidence="1">
    <location>
        <begin position="41"/>
        <end position="59"/>
    </location>
</feature>
<dbReference type="AlphaFoldDB" id="A0A8J8MJ33"/>
<keyword evidence="5" id="KW-1185">Reference proteome</keyword>
<keyword evidence="1" id="KW-0812">Transmembrane</keyword>
<dbReference type="CDD" id="cd12797">
    <property type="entry name" value="M23_peptidase"/>
    <property type="match status" value="1"/>
</dbReference>
<feature type="domain" description="Peptidase M56" evidence="3">
    <location>
        <begin position="12"/>
        <end position="306"/>
    </location>
</feature>
<protein>
    <submittedName>
        <fullName evidence="4">Peptidoglycan DD-metalloendopeptidase family protein</fullName>
    </submittedName>
</protein>
<evidence type="ECO:0000313" key="4">
    <source>
        <dbReference type="EMBL" id="QUI22381.1"/>
    </source>
</evidence>
<keyword evidence="1" id="KW-1133">Transmembrane helix</keyword>
<feature type="transmembrane region" description="Helical" evidence="1">
    <location>
        <begin position="6"/>
        <end position="29"/>
    </location>
</feature>
<dbReference type="EMBL" id="CP058649">
    <property type="protein sequence ID" value="QUI22381.1"/>
    <property type="molecule type" value="Genomic_DNA"/>
</dbReference>
<evidence type="ECO:0000259" key="2">
    <source>
        <dbReference type="Pfam" id="PF01551"/>
    </source>
</evidence>
<dbReference type="Proteomes" id="UP000683246">
    <property type="component" value="Chromosome"/>
</dbReference>
<feature type="transmembrane region" description="Helical" evidence="1">
    <location>
        <begin position="227"/>
        <end position="245"/>
    </location>
</feature>
<evidence type="ECO:0000313" key="5">
    <source>
        <dbReference type="Proteomes" id="UP000683246"/>
    </source>
</evidence>
<evidence type="ECO:0000256" key="1">
    <source>
        <dbReference type="SAM" id="Phobius"/>
    </source>
</evidence>
<dbReference type="InterPro" id="IPR016047">
    <property type="entry name" value="M23ase_b-sheet_dom"/>
</dbReference>
<dbReference type="Pfam" id="PF05569">
    <property type="entry name" value="Peptidase_M56"/>
    <property type="match status" value="1"/>
</dbReference>
<dbReference type="SUPFAM" id="SSF51261">
    <property type="entry name" value="Duplicated hybrid motif"/>
    <property type="match status" value="1"/>
</dbReference>
<dbReference type="Gene3D" id="2.70.70.10">
    <property type="entry name" value="Glucose Permease (Domain IIA)"/>
    <property type="match status" value="1"/>
</dbReference>
<dbReference type="Pfam" id="PF01551">
    <property type="entry name" value="Peptidase_M23"/>
    <property type="match status" value="1"/>
</dbReference>
<organism evidence="4 5">
    <name type="scientific">Vallitalea pronyensis</name>
    <dbReference type="NCBI Taxonomy" id="1348613"/>
    <lineage>
        <taxon>Bacteria</taxon>
        <taxon>Bacillati</taxon>
        <taxon>Bacillota</taxon>
        <taxon>Clostridia</taxon>
        <taxon>Lachnospirales</taxon>
        <taxon>Vallitaleaceae</taxon>
        <taxon>Vallitalea</taxon>
    </lineage>
</organism>
<feature type="domain" description="M23ase beta-sheet core" evidence="2">
    <location>
        <begin position="397"/>
        <end position="488"/>
    </location>
</feature>
<feature type="transmembrane region" description="Helical" evidence="1">
    <location>
        <begin position="120"/>
        <end position="141"/>
    </location>
</feature>
<keyword evidence="1" id="KW-0472">Membrane</keyword>
<dbReference type="PANTHER" id="PTHR34978:SF3">
    <property type="entry name" value="SLR0241 PROTEIN"/>
    <property type="match status" value="1"/>
</dbReference>
<dbReference type="KEGG" id="vpy:HZI73_08735"/>